<feature type="transmembrane region" description="Helical" evidence="5">
    <location>
        <begin position="71"/>
        <end position="93"/>
    </location>
</feature>
<dbReference type="PANTHER" id="PTHR23213">
    <property type="entry name" value="FORMIN-RELATED"/>
    <property type="match status" value="1"/>
</dbReference>
<dbReference type="EMBL" id="OZ021737">
    <property type="protein sequence ID" value="CAK9316640.1"/>
    <property type="molecule type" value="Genomic_DNA"/>
</dbReference>
<comment type="similarity">
    <text evidence="1">Belongs to the formin-like family. Class-I subfamily.</text>
</comment>
<feature type="compositionally biased region" description="Pro residues" evidence="4">
    <location>
        <begin position="286"/>
        <end position="305"/>
    </location>
</feature>
<evidence type="ECO:0000256" key="3">
    <source>
        <dbReference type="SAM" id="Coils"/>
    </source>
</evidence>
<gene>
    <name evidence="8" type="ORF">CITCOLO1_LOCUS8507</name>
</gene>
<feature type="compositionally biased region" description="Basic and acidic residues" evidence="4">
    <location>
        <begin position="349"/>
        <end position="358"/>
    </location>
</feature>
<feature type="compositionally biased region" description="Pro residues" evidence="4">
    <location>
        <begin position="209"/>
        <end position="224"/>
    </location>
</feature>
<evidence type="ECO:0000259" key="7">
    <source>
        <dbReference type="PROSITE" id="PS51444"/>
    </source>
</evidence>
<feature type="signal peptide" evidence="6">
    <location>
        <begin position="1"/>
        <end position="29"/>
    </location>
</feature>
<dbReference type="Pfam" id="PF02181">
    <property type="entry name" value="FH2"/>
    <property type="match status" value="1"/>
</dbReference>
<evidence type="ECO:0000256" key="4">
    <source>
        <dbReference type="SAM" id="MobiDB-lite"/>
    </source>
</evidence>
<dbReference type="InterPro" id="IPR027643">
    <property type="entry name" value="Formin-like_plant"/>
</dbReference>
<organism evidence="8 9">
    <name type="scientific">Citrullus colocynthis</name>
    <name type="common">colocynth</name>
    <dbReference type="NCBI Taxonomy" id="252529"/>
    <lineage>
        <taxon>Eukaryota</taxon>
        <taxon>Viridiplantae</taxon>
        <taxon>Streptophyta</taxon>
        <taxon>Embryophyta</taxon>
        <taxon>Tracheophyta</taxon>
        <taxon>Spermatophyta</taxon>
        <taxon>Magnoliopsida</taxon>
        <taxon>eudicotyledons</taxon>
        <taxon>Gunneridae</taxon>
        <taxon>Pentapetalae</taxon>
        <taxon>rosids</taxon>
        <taxon>fabids</taxon>
        <taxon>Cucurbitales</taxon>
        <taxon>Cucurbitaceae</taxon>
        <taxon>Benincaseae</taxon>
        <taxon>Citrullus</taxon>
    </lineage>
</organism>
<evidence type="ECO:0000313" key="9">
    <source>
        <dbReference type="Proteomes" id="UP001642487"/>
    </source>
</evidence>
<feature type="region of interest" description="Disordered" evidence="4">
    <location>
        <begin position="413"/>
        <end position="437"/>
    </location>
</feature>
<dbReference type="Proteomes" id="UP001642487">
    <property type="component" value="Chromosome 3"/>
</dbReference>
<dbReference type="SMART" id="SM00498">
    <property type="entry name" value="FH2"/>
    <property type="match status" value="1"/>
</dbReference>
<dbReference type="InterPro" id="IPR042201">
    <property type="entry name" value="FH2_Formin_sf"/>
</dbReference>
<evidence type="ECO:0000256" key="5">
    <source>
        <dbReference type="SAM" id="Phobius"/>
    </source>
</evidence>
<keyword evidence="5" id="KW-0472">Membrane</keyword>
<sequence>MDLLLHLQLQPWQLHLCLFFFSVSPVCYCQLSPPQNIETFYPSPLIPQPPSPISPSSSLDHPPSSTSTKTIATAVVVTAVGVALLSTLFFFLIQRYVIGRKRKAEEANSGTGPGLVSQPAVAQNEFSRVDGNLKGFIVDENGLDVIYWKRLERKKSKNSFDRSDGERNVKENRSKKSEYVQEIPLLRGKSSTSHVKIAPEDEESSRNTSPPPPPPPQINNPPPFTGNSVQSVGKPSSSSNLSLTAPPQPAAIPVPPSQTLMAVPNNKSSVPPPPPPIPAKTNSSLPQPPPPIPAKTNSRPPPPPIQSKTNSAAPPPPPIPAKANPAAPAPPPPKAGGSKFPLRPAPQKEGNKSSREDSSSADNGQVKMKPLHWDKVNTANADHSMVWDKMSAGSFKFDGDLMEALFGYVATNRKSPRSEASSTANAVGRNSGPSQTFILEPKKSQNIAIVVKSLTIPRNEILDALNEGQGLETEILEKLTRIALTQEEISQILAYKGDPQQLADAESFLYHILKSVPSAFARFNAMLFRLNFTSETLHLKESLETLESACKQLRTRGLFLKLLEAILKAGNRLNAGTARGNARAFNLTALRKLSDVRSTDGKTTLLHFVVQEVIRAEGKKCVLNKNKSLSRNSSHSSDNSFSSFENSTAKEDRVKEYMMLGLPVVGGLSAEFSNVKKAAAIDFESFVKAGSSLTSRTAEIRQLLTQIGNNEGGFAKEMRGFLEAAENELKVVREEQTKVMELVMKTTEYYQAGSSRDKEANRLQLFIIVKDFLEMVDRVCVEITRDLQKRRSSGVNVGSGSSPVRSKAIFHNLPENFMSDKSRGSSSDTDDEF</sequence>
<accession>A0ABP0YCR4</accession>
<protein>
    <recommendedName>
        <fullName evidence="2">Formin-like protein</fullName>
    </recommendedName>
</protein>
<evidence type="ECO:0000313" key="8">
    <source>
        <dbReference type="EMBL" id="CAK9316640.1"/>
    </source>
</evidence>
<name>A0ABP0YCR4_9ROSI</name>
<evidence type="ECO:0000256" key="1">
    <source>
        <dbReference type="ARBA" id="ARBA00025793"/>
    </source>
</evidence>
<dbReference type="Gene3D" id="1.20.58.2220">
    <property type="entry name" value="Formin, FH2 domain"/>
    <property type="match status" value="1"/>
</dbReference>
<feature type="chain" id="PRO_5046924775" description="Formin-like protein" evidence="6">
    <location>
        <begin position="30"/>
        <end position="833"/>
    </location>
</feature>
<dbReference type="PANTHER" id="PTHR23213:SF354">
    <property type="entry name" value="FORMIN-LIKE PROTEIN 4"/>
    <property type="match status" value="1"/>
</dbReference>
<evidence type="ECO:0000256" key="6">
    <source>
        <dbReference type="SAM" id="SignalP"/>
    </source>
</evidence>
<proteinExistence type="inferred from homology"/>
<dbReference type="SUPFAM" id="SSF101447">
    <property type="entry name" value="Formin homology 2 domain (FH2 domain)"/>
    <property type="match status" value="1"/>
</dbReference>
<feature type="compositionally biased region" description="Low complexity" evidence="4">
    <location>
        <begin position="228"/>
        <end position="239"/>
    </location>
</feature>
<feature type="compositionally biased region" description="Pro residues" evidence="4">
    <location>
        <begin position="246"/>
        <end position="256"/>
    </location>
</feature>
<reference evidence="8 9" key="1">
    <citation type="submission" date="2024-03" db="EMBL/GenBank/DDBJ databases">
        <authorList>
            <person name="Gkanogiannis A."/>
            <person name="Becerra Lopez-Lavalle L."/>
        </authorList>
    </citation>
    <scope>NUCLEOTIDE SEQUENCE [LARGE SCALE GENOMIC DNA]</scope>
</reference>
<feature type="region of interest" description="Disordered" evidence="4">
    <location>
        <begin position="156"/>
        <end position="372"/>
    </location>
</feature>
<feature type="compositionally biased region" description="Basic and acidic residues" evidence="4">
    <location>
        <begin position="158"/>
        <end position="179"/>
    </location>
</feature>
<feature type="coiled-coil region" evidence="3">
    <location>
        <begin position="715"/>
        <end position="742"/>
    </location>
</feature>
<keyword evidence="5" id="KW-1133">Transmembrane helix</keyword>
<keyword evidence="9" id="KW-1185">Reference proteome</keyword>
<dbReference type="PROSITE" id="PS51444">
    <property type="entry name" value="FH2"/>
    <property type="match status" value="1"/>
</dbReference>
<keyword evidence="6" id="KW-0732">Signal</keyword>
<keyword evidence="5" id="KW-0812">Transmembrane</keyword>
<feature type="domain" description="FH2" evidence="7">
    <location>
        <begin position="358"/>
        <end position="802"/>
    </location>
</feature>
<keyword evidence="3" id="KW-0175">Coiled coil</keyword>
<evidence type="ECO:0000256" key="2">
    <source>
        <dbReference type="RuleBase" id="RU361260"/>
    </source>
</evidence>
<dbReference type="InterPro" id="IPR015425">
    <property type="entry name" value="FH2_Formin"/>
</dbReference>